<name>R0LRZ0_ANAPL</name>
<dbReference type="AlphaFoldDB" id="R0LRZ0"/>
<gene>
    <name evidence="1" type="ORF">Anapl_11990</name>
</gene>
<proteinExistence type="predicted"/>
<protein>
    <submittedName>
        <fullName evidence="1">Uncharacterized protein</fullName>
    </submittedName>
</protein>
<evidence type="ECO:0000313" key="2">
    <source>
        <dbReference type="Proteomes" id="UP000296049"/>
    </source>
</evidence>
<dbReference type="EMBL" id="KB742880">
    <property type="protein sequence ID" value="EOB03193.1"/>
    <property type="molecule type" value="Genomic_DNA"/>
</dbReference>
<reference evidence="2" key="1">
    <citation type="journal article" date="2013" name="Nat. Genet.">
        <title>The duck genome and transcriptome provide insight into an avian influenza virus reservoir species.</title>
        <authorList>
            <person name="Huang Y."/>
            <person name="Li Y."/>
            <person name="Burt D.W."/>
            <person name="Chen H."/>
            <person name="Zhang Y."/>
            <person name="Qian W."/>
            <person name="Kim H."/>
            <person name="Gan S."/>
            <person name="Zhao Y."/>
            <person name="Li J."/>
            <person name="Yi K."/>
            <person name="Feng H."/>
            <person name="Zhu P."/>
            <person name="Li B."/>
            <person name="Liu Q."/>
            <person name="Fairley S."/>
            <person name="Magor K.E."/>
            <person name="Du Z."/>
            <person name="Hu X."/>
            <person name="Goodman L."/>
            <person name="Tafer H."/>
            <person name="Vignal A."/>
            <person name="Lee T."/>
            <person name="Kim K.W."/>
            <person name="Sheng Z."/>
            <person name="An Y."/>
            <person name="Searle S."/>
            <person name="Herrero J."/>
            <person name="Groenen M.A."/>
            <person name="Crooijmans R.P."/>
            <person name="Faraut T."/>
            <person name="Cai Q."/>
            <person name="Webster R.G."/>
            <person name="Aldridge J.R."/>
            <person name="Warren W.C."/>
            <person name="Bartschat S."/>
            <person name="Kehr S."/>
            <person name="Marz M."/>
            <person name="Stadler P.F."/>
            <person name="Smith J."/>
            <person name="Kraus R.H."/>
            <person name="Zhao Y."/>
            <person name="Ren L."/>
            <person name="Fei J."/>
            <person name="Morisson M."/>
            <person name="Kaiser P."/>
            <person name="Griffin D.K."/>
            <person name="Rao M."/>
            <person name="Pitel F."/>
            <person name="Wang J."/>
            <person name="Li N."/>
        </authorList>
    </citation>
    <scope>NUCLEOTIDE SEQUENCE [LARGE SCALE GENOMIC DNA]</scope>
</reference>
<dbReference type="Proteomes" id="UP000296049">
    <property type="component" value="Unassembled WGS sequence"/>
</dbReference>
<sequence>MSRIARLHGYPDLSESCSSLQADGHRRACWLQVNGSNVSAAAEESNVSSDTEAAYSQHAACQPAGRMQTGHLTTRARFSASRSAGQAVLRVHAGCQHTQVKAPARQHSSDCEPCSGDQAAFPESQQRNVDRTFGNTQTEKLGMTHMEQNGQESFSCLKWPRNSAGEQLESLEDLHSNYETNDIFESIGYEMEGWNTYVLPRSLDHGAELTA</sequence>
<organism evidence="1 2">
    <name type="scientific">Anas platyrhynchos</name>
    <name type="common">Mallard</name>
    <name type="synonym">Anas boschas</name>
    <dbReference type="NCBI Taxonomy" id="8839"/>
    <lineage>
        <taxon>Eukaryota</taxon>
        <taxon>Metazoa</taxon>
        <taxon>Chordata</taxon>
        <taxon>Craniata</taxon>
        <taxon>Vertebrata</taxon>
        <taxon>Euteleostomi</taxon>
        <taxon>Archelosauria</taxon>
        <taxon>Archosauria</taxon>
        <taxon>Dinosauria</taxon>
        <taxon>Saurischia</taxon>
        <taxon>Theropoda</taxon>
        <taxon>Coelurosauria</taxon>
        <taxon>Aves</taxon>
        <taxon>Neognathae</taxon>
        <taxon>Galloanserae</taxon>
        <taxon>Anseriformes</taxon>
        <taxon>Anatidae</taxon>
        <taxon>Anatinae</taxon>
        <taxon>Anas</taxon>
    </lineage>
</organism>
<keyword evidence="2" id="KW-1185">Reference proteome</keyword>
<accession>R0LRZ0</accession>
<evidence type="ECO:0000313" key="1">
    <source>
        <dbReference type="EMBL" id="EOB03193.1"/>
    </source>
</evidence>